<evidence type="ECO:0000256" key="2">
    <source>
        <dbReference type="ARBA" id="ARBA00038825"/>
    </source>
</evidence>
<comment type="caution">
    <text evidence="5">The sequence shown here is derived from an EMBL/GenBank/DDBJ whole genome shotgun (WGS) entry which is preliminary data.</text>
</comment>
<dbReference type="InterPro" id="IPR002937">
    <property type="entry name" value="Amino_oxidase"/>
</dbReference>
<evidence type="ECO:0000259" key="4">
    <source>
        <dbReference type="Pfam" id="PF01593"/>
    </source>
</evidence>
<comment type="function">
    <text evidence="1">Probable oxidoreductase that may play a role as regulator of mitochondrial function.</text>
</comment>
<dbReference type="AlphaFoldDB" id="T0IZ39"/>
<reference evidence="5 6" key="1">
    <citation type="journal article" date="2013" name="Genome Announc.">
        <title>Draft Genome Sequence of Sphingobium lactosutens Strain DS20T, Isolated from a Hexachlorocyclohexane Dumpsite.</title>
        <authorList>
            <person name="Kumar R."/>
            <person name="Dwivedi V."/>
            <person name="Negi V."/>
            <person name="Khurana J.P."/>
            <person name="Lal R."/>
        </authorList>
    </citation>
    <scope>NUCLEOTIDE SEQUENCE [LARGE SCALE GENOMIC DNA]</scope>
    <source>
        <strain evidence="5 6">DS20</strain>
    </source>
</reference>
<feature type="domain" description="Amine oxidase" evidence="4">
    <location>
        <begin position="17"/>
        <end position="325"/>
    </location>
</feature>
<dbReference type="Pfam" id="PF01593">
    <property type="entry name" value="Amino_oxidase"/>
    <property type="match status" value="1"/>
</dbReference>
<evidence type="ECO:0000256" key="1">
    <source>
        <dbReference type="ARBA" id="ARBA00037217"/>
    </source>
</evidence>
<dbReference type="Proteomes" id="UP000015531">
    <property type="component" value="Unassembled WGS sequence"/>
</dbReference>
<dbReference type="PATRIC" id="fig|1331060.3.peg.2330"/>
<evidence type="ECO:0000313" key="5">
    <source>
        <dbReference type="EMBL" id="EQB14939.1"/>
    </source>
</evidence>
<dbReference type="eggNOG" id="COG1233">
    <property type="taxonomic scope" value="Bacteria"/>
</dbReference>
<dbReference type="RefSeq" id="WP_021226135.1">
    <property type="nucleotide sequence ID" value="NZ_ATDP01000089.1"/>
</dbReference>
<dbReference type="InterPro" id="IPR036188">
    <property type="entry name" value="FAD/NAD-bd_sf"/>
</dbReference>
<evidence type="ECO:0000313" key="6">
    <source>
        <dbReference type="Proteomes" id="UP000015531"/>
    </source>
</evidence>
<name>T0IZ39_9SPHN</name>
<proteinExistence type="predicted"/>
<dbReference type="PANTHER" id="PTHR10668">
    <property type="entry name" value="PHYTOENE DEHYDROGENASE"/>
    <property type="match status" value="1"/>
</dbReference>
<dbReference type="GO" id="GO:0016491">
    <property type="term" value="F:oxidoreductase activity"/>
    <property type="evidence" value="ECO:0007669"/>
    <property type="project" value="InterPro"/>
</dbReference>
<sequence>MVSETFDVIVVGGGHNGLTTAGYIAKAGKSVLVLEGKPYFGGGVATKEVTVPGFKHDLHSSAHLGILINPLIANDELQLKSKYGLEYIRPNAAYATTFTDGSTLIGYNDLERTLDNIASTCSRRDADAYYKLYQESSAFVPMATAQMFVPPPPYGAFIALLDQGAEGRNILHELENSPLGILNERFESDKLKIHMMRLLTEHFVDPEARGEGGALFMYPAFIEKYGLQTPRGGSGALVDSMVRQLKDHGADLRTDSTVVKVLTSKGRAVGVRLADGAEFFAKEAVVGQIHPFNLPKMLDEGILEDQTRYEIDRAETAPFCCVTAHYALDKPPTYAHPDINHAWLHGLCPTSLADYKKVLFDVRNGYIPKIPSLGTISTHAVDPTRAPEGKSTFLVWRIMPFKLADGSSWSEHKAEVEEETLNLVDSFLPGLKASVIGKAFDTPDDIAAYSPTFQNGDVSGLASPLFQSQGHRPTPSLSQFTVPGVEDLYLSGVFMHPTAGGVCGGGRVTAVKLFDDKGWDFDKVTQ</sequence>
<gene>
    <name evidence="5" type="ORF">RLDS_12270</name>
</gene>
<evidence type="ECO:0000256" key="3">
    <source>
        <dbReference type="ARBA" id="ARBA00040298"/>
    </source>
</evidence>
<organism evidence="5 6">
    <name type="scientific">Sphingobium lactosutens DS20</name>
    <dbReference type="NCBI Taxonomy" id="1331060"/>
    <lineage>
        <taxon>Bacteria</taxon>
        <taxon>Pseudomonadati</taxon>
        <taxon>Pseudomonadota</taxon>
        <taxon>Alphaproteobacteria</taxon>
        <taxon>Sphingomonadales</taxon>
        <taxon>Sphingomonadaceae</taxon>
        <taxon>Sphingobium</taxon>
    </lineage>
</organism>
<dbReference type="EMBL" id="ATDP01000089">
    <property type="protein sequence ID" value="EQB14939.1"/>
    <property type="molecule type" value="Genomic_DNA"/>
</dbReference>
<protein>
    <recommendedName>
        <fullName evidence="3">Pyridine nucleotide-disulfide oxidoreductase domain-containing protein 2</fullName>
    </recommendedName>
</protein>
<accession>T0IZ39</accession>
<dbReference type="OrthoDB" id="9774675at2"/>
<dbReference type="SUPFAM" id="SSF51905">
    <property type="entry name" value="FAD/NAD(P)-binding domain"/>
    <property type="match status" value="1"/>
</dbReference>
<dbReference type="PANTHER" id="PTHR10668:SF103">
    <property type="entry name" value="PYRIDINE NUCLEOTIDE-DISULFIDE OXIDOREDUCTASE DOMAIN-CONTAINING PROTEIN 2"/>
    <property type="match status" value="1"/>
</dbReference>
<dbReference type="Gene3D" id="3.50.50.60">
    <property type="entry name" value="FAD/NAD(P)-binding domain"/>
    <property type="match status" value="2"/>
</dbReference>
<comment type="subunit">
    <text evidence="2">Interacts with COX5B; this interaction may contribute to localize PYROXD2 to the inner face of the inner mitochondrial membrane.</text>
</comment>
<keyword evidence="6" id="KW-1185">Reference proteome</keyword>